<comment type="cofactor">
    <cofactor evidence="1 10">
        <name>Mg(2+)</name>
        <dbReference type="ChEBI" id="CHEBI:18420"/>
    </cofactor>
</comment>
<comment type="catalytic activity">
    <reaction evidence="9 10">
        <text>adenosine(37) in tRNA + dimethylallyl diphosphate = N(6)-dimethylallyladenosine(37) in tRNA + diphosphate</text>
        <dbReference type="Rhea" id="RHEA:26482"/>
        <dbReference type="Rhea" id="RHEA-COMP:10162"/>
        <dbReference type="Rhea" id="RHEA-COMP:10375"/>
        <dbReference type="ChEBI" id="CHEBI:33019"/>
        <dbReference type="ChEBI" id="CHEBI:57623"/>
        <dbReference type="ChEBI" id="CHEBI:74411"/>
        <dbReference type="ChEBI" id="CHEBI:74415"/>
        <dbReference type="EC" id="2.5.1.75"/>
    </reaction>
</comment>
<protein>
    <recommendedName>
        <fullName evidence="10">tRNA dimethylallyltransferase</fullName>
        <ecNumber evidence="10">2.5.1.75</ecNumber>
    </recommendedName>
    <alternativeName>
        <fullName evidence="10">Dimethylallyl diphosphate:tRNA dimethylallyltransferase</fullName>
        <shortName evidence="10">DMAPP:tRNA dimethylallyltransferase</shortName>
        <shortName evidence="10">DMATase</shortName>
    </alternativeName>
    <alternativeName>
        <fullName evidence="10">Isopentenyl-diphosphate:tRNA isopentenyltransferase</fullName>
        <shortName evidence="10">IPP transferase</shortName>
        <shortName evidence="10">IPPT</shortName>
        <shortName evidence="10">IPTase</shortName>
    </alternativeName>
</protein>
<dbReference type="PANTHER" id="PTHR11088:SF60">
    <property type="entry name" value="TRNA DIMETHYLALLYLTRANSFERASE"/>
    <property type="match status" value="1"/>
</dbReference>
<organism evidence="11 12">
    <name type="scientific">Candidatus Roizmanbacteria bacterium CG_4_10_14_0_2_um_filter_39_13</name>
    <dbReference type="NCBI Taxonomy" id="1974825"/>
    <lineage>
        <taxon>Bacteria</taxon>
        <taxon>Candidatus Roizmaniibacteriota</taxon>
    </lineage>
</organism>
<evidence type="ECO:0000313" key="12">
    <source>
        <dbReference type="Proteomes" id="UP000228503"/>
    </source>
</evidence>
<keyword evidence="7 10" id="KW-0067">ATP-binding</keyword>
<comment type="similarity">
    <text evidence="3 10">Belongs to the IPP transferase family.</text>
</comment>
<dbReference type="Gene3D" id="3.40.50.300">
    <property type="entry name" value="P-loop containing nucleotide triphosphate hydrolases"/>
    <property type="match status" value="1"/>
</dbReference>
<gene>
    <name evidence="10" type="primary">miaA</name>
    <name evidence="11" type="ORF">COY16_00250</name>
</gene>
<feature type="binding site" evidence="10">
    <location>
        <begin position="9"/>
        <end position="16"/>
    </location>
    <ligand>
        <name>ATP</name>
        <dbReference type="ChEBI" id="CHEBI:30616"/>
    </ligand>
</feature>
<comment type="caution">
    <text evidence="10">Lacks conserved residue(s) required for the propagation of feature annotation.</text>
</comment>
<comment type="caution">
    <text evidence="11">The sequence shown here is derived from an EMBL/GenBank/DDBJ whole genome shotgun (WGS) entry which is preliminary data.</text>
</comment>
<dbReference type="Proteomes" id="UP000228503">
    <property type="component" value="Unassembled WGS sequence"/>
</dbReference>
<feature type="region of interest" description="Interaction with substrate tRNA" evidence="10">
    <location>
        <begin position="34"/>
        <end position="37"/>
    </location>
</feature>
<dbReference type="InterPro" id="IPR018022">
    <property type="entry name" value="IPT"/>
</dbReference>
<evidence type="ECO:0000256" key="6">
    <source>
        <dbReference type="ARBA" id="ARBA00022741"/>
    </source>
</evidence>
<dbReference type="AlphaFoldDB" id="A0A2M7U2A2"/>
<dbReference type="HAMAP" id="MF_00185">
    <property type="entry name" value="IPP_trans"/>
    <property type="match status" value="1"/>
</dbReference>
<evidence type="ECO:0000256" key="10">
    <source>
        <dbReference type="HAMAP-Rule" id="MF_00185"/>
    </source>
</evidence>
<keyword evidence="6 10" id="KW-0547">Nucleotide-binding</keyword>
<evidence type="ECO:0000256" key="5">
    <source>
        <dbReference type="ARBA" id="ARBA00022694"/>
    </source>
</evidence>
<evidence type="ECO:0000256" key="8">
    <source>
        <dbReference type="ARBA" id="ARBA00022842"/>
    </source>
</evidence>
<dbReference type="PANTHER" id="PTHR11088">
    <property type="entry name" value="TRNA DIMETHYLALLYLTRANSFERASE"/>
    <property type="match status" value="1"/>
</dbReference>
<keyword evidence="5 10" id="KW-0819">tRNA processing</keyword>
<dbReference type="GO" id="GO:0006400">
    <property type="term" value="P:tRNA modification"/>
    <property type="evidence" value="ECO:0007669"/>
    <property type="project" value="TreeGrafter"/>
</dbReference>
<name>A0A2M7U2A2_9BACT</name>
<feature type="site" description="Interaction with substrate tRNA" evidence="10">
    <location>
        <position position="121"/>
    </location>
</feature>
<dbReference type="Pfam" id="PF01715">
    <property type="entry name" value="IPPT"/>
    <property type="match status" value="1"/>
</dbReference>
<comment type="subunit">
    <text evidence="10">Monomer.</text>
</comment>
<dbReference type="InterPro" id="IPR039657">
    <property type="entry name" value="Dimethylallyltransferase"/>
</dbReference>
<feature type="site" description="Interaction with substrate tRNA" evidence="10">
    <location>
        <position position="144"/>
    </location>
</feature>
<evidence type="ECO:0000256" key="3">
    <source>
        <dbReference type="ARBA" id="ARBA00005842"/>
    </source>
</evidence>
<proteinExistence type="inferred from homology"/>
<evidence type="ECO:0000256" key="4">
    <source>
        <dbReference type="ARBA" id="ARBA00022679"/>
    </source>
</evidence>
<evidence type="ECO:0000256" key="7">
    <source>
        <dbReference type="ARBA" id="ARBA00022840"/>
    </source>
</evidence>
<dbReference type="EC" id="2.5.1.75" evidence="10"/>
<sequence length="307" mass="35152">MKSIFVITGQTATGKTAYALELAKQMNGELINADSRQIYKKMNIVTGKDLHQTDGNFIKINNINNGDIGYFEVPFSNTKLWLYDIIDPKYNFSAHDYKKCALNAIEHILQHNKIPIIVGGSYLYIKNLLFDTVDIHVPPNEKLRIELSGLPVKKLQTKLSNINPTILDTMNKSDLNNPHRLIRKIEIETTQKSSIKKPSSPLSDEYKVEIIGFRHKNIQDLGKIIEKRVIERIQAGAIEETQGLLQYGYTLESPGLNAIGYRQIISFLEGAITMQNMIQEWTTKEIQYAKRQHTFMKQNKDIAWTEL</sequence>
<accession>A0A2M7U2A2</accession>
<dbReference type="InterPro" id="IPR027417">
    <property type="entry name" value="P-loop_NTPase"/>
</dbReference>
<keyword evidence="8 10" id="KW-0460">Magnesium</keyword>
<evidence type="ECO:0000256" key="1">
    <source>
        <dbReference type="ARBA" id="ARBA00001946"/>
    </source>
</evidence>
<dbReference type="Gene3D" id="1.10.287.890">
    <property type="entry name" value="Crystal structure of tRNA isopentenylpyrophosphate transferase (bh2366) domain"/>
    <property type="match status" value="1"/>
</dbReference>
<comment type="function">
    <text evidence="2 10">Catalyzes the transfer of a dimethylallyl group onto the adenine at position 37 in tRNAs that read codons beginning with uridine, leading to the formation of N6-(dimethylallyl)adenosine (i(6)A).</text>
</comment>
<dbReference type="SUPFAM" id="SSF52540">
    <property type="entry name" value="P-loop containing nucleoside triphosphate hydrolases"/>
    <property type="match status" value="1"/>
</dbReference>
<dbReference type="GO" id="GO:0052381">
    <property type="term" value="F:tRNA dimethylallyltransferase activity"/>
    <property type="evidence" value="ECO:0007669"/>
    <property type="project" value="UniProtKB-UniRule"/>
</dbReference>
<dbReference type="EMBL" id="PFOB01000002">
    <property type="protein sequence ID" value="PIZ64097.1"/>
    <property type="molecule type" value="Genomic_DNA"/>
</dbReference>
<evidence type="ECO:0000256" key="2">
    <source>
        <dbReference type="ARBA" id="ARBA00003213"/>
    </source>
</evidence>
<dbReference type="GO" id="GO:0005524">
    <property type="term" value="F:ATP binding"/>
    <property type="evidence" value="ECO:0007669"/>
    <property type="project" value="UniProtKB-UniRule"/>
</dbReference>
<dbReference type="Pfam" id="PF01745">
    <property type="entry name" value="IPT"/>
    <property type="match status" value="1"/>
</dbReference>
<reference evidence="12" key="1">
    <citation type="submission" date="2017-09" db="EMBL/GenBank/DDBJ databases">
        <title>Depth-based differentiation of microbial function through sediment-hosted aquifers and enrichment of novel symbionts in the deep terrestrial subsurface.</title>
        <authorList>
            <person name="Probst A.J."/>
            <person name="Ladd B."/>
            <person name="Jarett J.K."/>
            <person name="Geller-Mcgrath D.E."/>
            <person name="Sieber C.M.K."/>
            <person name="Emerson J.B."/>
            <person name="Anantharaman K."/>
            <person name="Thomas B.C."/>
            <person name="Malmstrom R."/>
            <person name="Stieglmeier M."/>
            <person name="Klingl A."/>
            <person name="Woyke T."/>
            <person name="Ryan C.M."/>
            <person name="Banfield J.F."/>
        </authorList>
    </citation>
    <scope>NUCLEOTIDE SEQUENCE [LARGE SCALE GENOMIC DNA]</scope>
</reference>
<keyword evidence="4 10" id="KW-0808">Transferase</keyword>
<evidence type="ECO:0000313" key="11">
    <source>
        <dbReference type="EMBL" id="PIZ64097.1"/>
    </source>
</evidence>
<feature type="binding site" evidence="10">
    <location>
        <begin position="11"/>
        <end position="16"/>
    </location>
    <ligand>
        <name>substrate</name>
    </ligand>
</feature>
<evidence type="ECO:0000256" key="9">
    <source>
        <dbReference type="ARBA" id="ARBA00049563"/>
    </source>
</evidence>